<dbReference type="EMBL" id="CP013118">
    <property type="protein sequence ID" value="ALO15433.1"/>
    <property type="molecule type" value="Genomic_DNA"/>
</dbReference>
<evidence type="ECO:0000313" key="2">
    <source>
        <dbReference type="Proteomes" id="UP000064893"/>
    </source>
</evidence>
<accession>A0A0S2HZ79</accession>
<dbReference type="STRING" id="1307839.L21SP5_01791"/>
<dbReference type="RefSeq" id="WP_057952898.1">
    <property type="nucleotide sequence ID" value="NZ_CP013118.1"/>
</dbReference>
<dbReference type="KEGG" id="blq:L21SP5_01791"/>
<name>A0A0S2HZ79_9BACT</name>
<evidence type="ECO:0000313" key="1">
    <source>
        <dbReference type="EMBL" id="ALO15433.1"/>
    </source>
</evidence>
<organism evidence="1 2">
    <name type="scientific">Salinivirga cyanobacteriivorans</name>
    <dbReference type="NCBI Taxonomy" id="1307839"/>
    <lineage>
        <taxon>Bacteria</taxon>
        <taxon>Pseudomonadati</taxon>
        <taxon>Bacteroidota</taxon>
        <taxon>Bacteroidia</taxon>
        <taxon>Bacteroidales</taxon>
        <taxon>Salinivirgaceae</taxon>
        <taxon>Salinivirga</taxon>
    </lineage>
</organism>
<dbReference type="AlphaFoldDB" id="A0A0S2HZ79"/>
<proteinExistence type="predicted"/>
<gene>
    <name evidence="1" type="ORF">L21SP5_01791</name>
</gene>
<protein>
    <recommendedName>
        <fullName evidence="3">Outer membrane protein beta-barrel domain-containing protein</fullName>
    </recommendedName>
</protein>
<dbReference type="Proteomes" id="UP000064893">
    <property type="component" value="Chromosome"/>
</dbReference>
<sequence>MKKVIFGIALFMFFGLNSLYAQEMLNPKEDFLFDGKYFDPYSPYVTIGAGYGANFQQQEGEQNVAVDFHMNFNELATNLGYFSSTDRFLDGGGGLRQHHSRQRLHDIHLGAGWRHERLKHNFAIYGGVSFAAGRTPTLTEEGNEAFIVRRTPGVYMQAHYSHKPAYDVGYGATLYFAYSRFFKIVGVQAHIFLSSAFKAYNR</sequence>
<reference evidence="1 2" key="1">
    <citation type="submission" date="2015-11" db="EMBL/GenBank/DDBJ databases">
        <title>Description and complete genome sequence of a novel strain predominating in hypersaline microbial mats and representing a new family of the Bacteriodetes phylum.</title>
        <authorList>
            <person name="Spring S."/>
            <person name="Bunk B."/>
            <person name="Sproer C."/>
            <person name="Klenk H.-P."/>
        </authorList>
    </citation>
    <scope>NUCLEOTIDE SEQUENCE [LARGE SCALE GENOMIC DNA]</scope>
    <source>
        <strain evidence="1 2">L21-Spi-D4</strain>
    </source>
</reference>
<keyword evidence="2" id="KW-1185">Reference proteome</keyword>
<evidence type="ECO:0008006" key="3">
    <source>
        <dbReference type="Google" id="ProtNLM"/>
    </source>
</evidence>